<gene>
    <name evidence="1" type="ORF">F4556_007602</name>
</gene>
<protein>
    <submittedName>
        <fullName evidence="1">Uncharacterized protein</fullName>
    </submittedName>
</protein>
<dbReference type="AlphaFoldDB" id="A0A7W7SK38"/>
<dbReference type="Proteomes" id="UP000573327">
    <property type="component" value="Unassembled WGS sequence"/>
</dbReference>
<evidence type="ECO:0000313" key="2">
    <source>
        <dbReference type="Proteomes" id="UP000573327"/>
    </source>
</evidence>
<comment type="caution">
    <text evidence="1">The sequence shown here is derived from an EMBL/GenBank/DDBJ whole genome shotgun (WGS) entry which is preliminary data.</text>
</comment>
<evidence type="ECO:0000313" key="1">
    <source>
        <dbReference type="EMBL" id="MBB4951948.1"/>
    </source>
</evidence>
<sequence>MANGTPPPSIPPITPTDLTKAGRAFLRALLKGGQK</sequence>
<organism evidence="1 2">
    <name type="scientific">Kitasatospora gansuensis</name>
    <dbReference type="NCBI Taxonomy" id="258050"/>
    <lineage>
        <taxon>Bacteria</taxon>
        <taxon>Bacillati</taxon>
        <taxon>Actinomycetota</taxon>
        <taxon>Actinomycetes</taxon>
        <taxon>Kitasatosporales</taxon>
        <taxon>Streptomycetaceae</taxon>
        <taxon>Kitasatospora</taxon>
    </lineage>
</organism>
<accession>A0A7W7SK38</accession>
<dbReference type="EMBL" id="JACHJR010000003">
    <property type="protein sequence ID" value="MBB4951948.1"/>
    <property type="molecule type" value="Genomic_DNA"/>
</dbReference>
<name>A0A7W7SK38_9ACTN</name>
<keyword evidence="2" id="KW-1185">Reference proteome</keyword>
<proteinExistence type="predicted"/>
<reference evidence="1 2" key="1">
    <citation type="submission" date="2020-08" db="EMBL/GenBank/DDBJ databases">
        <title>Sequencing the genomes of 1000 actinobacteria strains.</title>
        <authorList>
            <person name="Klenk H.-P."/>
        </authorList>
    </citation>
    <scope>NUCLEOTIDE SEQUENCE [LARGE SCALE GENOMIC DNA]</scope>
    <source>
        <strain evidence="1 2">DSM 44786</strain>
    </source>
</reference>